<gene>
    <name evidence="2" type="ORF">TPA0910_14470</name>
</gene>
<protein>
    <submittedName>
        <fullName evidence="2">Uncharacterized protein</fullName>
    </submittedName>
</protein>
<feature type="region of interest" description="Disordered" evidence="1">
    <location>
        <begin position="1"/>
        <end position="24"/>
    </location>
</feature>
<dbReference type="Proteomes" id="UP001054854">
    <property type="component" value="Unassembled WGS sequence"/>
</dbReference>
<keyword evidence="3" id="KW-1185">Reference proteome</keyword>
<accession>A0ABQ3TUK9</accession>
<reference evidence="2" key="1">
    <citation type="submission" date="2024-05" db="EMBL/GenBank/DDBJ databases">
        <title>Whole genome shotgun sequence of Streptomyces hygroscopicus NBRC 113678.</title>
        <authorList>
            <person name="Komaki H."/>
            <person name="Tamura T."/>
        </authorList>
    </citation>
    <scope>NUCLEOTIDE SEQUENCE</scope>
    <source>
        <strain evidence="2">N11-34</strain>
    </source>
</reference>
<sequence>MNNEQPRPEDVIPRTSARPTGPTLEGFRRHLLDAADRSGVIQGGILEAVVGLLDDYTNAHPGTPVPGRDTLSRRNLHSVASTYRSTQRHPDGDLDGLLDDYAAEFSLADIRILRVAGEAVAAATPRAIKAARDRGMKPPQIADELGLTPSRVYQVLRELDAKDGKKPTADGNQ</sequence>
<evidence type="ECO:0000313" key="3">
    <source>
        <dbReference type="Proteomes" id="UP001054854"/>
    </source>
</evidence>
<evidence type="ECO:0000313" key="2">
    <source>
        <dbReference type="EMBL" id="GHJ27014.1"/>
    </source>
</evidence>
<proteinExistence type="predicted"/>
<comment type="caution">
    <text evidence="2">The sequence shown here is derived from an EMBL/GenBank/DDBJ whole genome shotgun (WGS) entry which is preliminary data.</text>
</comment>
<evidence type="ECO:0000256" key="1">
    <source>
        <dbReference type="SAM" id="MobiDB-lite"/>
    </source>
</evidence>
<organism evidence="2 3">
    <name type="scientific">Streptomyces hygroscopicus</name>
    <dbReference type="NCBI Taxonomy" id="1912"/>
    <lineage>
        <taxon>Bacteria</taxon>
        <taxon>Bacillati</taxon>
        <taxon>Actinomycetota</taxon>
        <taxon>Actinomycetes</taxon>
        <taxon>Kitasatosporales</taxon>
        <taxon>Streptomycetaceae</taxon>
        <taxon>Streptomyces</taxon>
        <taxon>Streptomyces violaceusniger group</taxon>
    </lineage>
</organism>
<dbReference type="EMBL" id="BNEK01000003">
    <property type="protein sequence ID" value="GHJ27014.1"/>
    <property type="molecule type" value="Genomic_DNA"/>
</dbReference>
<dbReference type="RefSeq" id="WP_236257871.1">
    <property type="nucleotide sequence ID" value="NZ_BNEK01000003.1"/>
</dbReference>
<feature type="compositionally biased region" description="Basic and acidic residues" evidence="1">
    <location>
        <begin position="1"/>
        <end position="12"/>
    </location>
</feature>
<name>A0ABQ3TUK9_STRHY</name>